<dbReference type="InterPro" id="IPR019595">
    <property type="entry name" value="DUF2470"/>
</dbReference>
<dbReference type="Pfam" id="PF10615">
    <property type="entry name" value="DUF2470"/>
    <property type="match status" value="1"/>
</dbReference>
<dbReference type="EMBL" id="JAATEO010000034">
    <property type="protein sequence ID" value="NJP35096.1"/>
    <property type="molecule type" value="Genomic_DNA"/>
</dbReference>
<proteinExistence type="predicted"/>
<evidence type="ECO:0000313" key="3">
    <source>
        <dbReference type="Proteomes" id="UP000783871"/>
    </source>
</evidence>
<reference evidence="2 3" key="1">
    <citation type="submission" date="2020-03" db="EMBL/GenBank/DDBJ databases">
        <title>WGS of actinomycetes isolated from Thailand.</title>
        <authorList>
            <person name="Thawai C."/>
        </authorList>
    </citation>
    <scope>NUCLEOTIDE SEQUENCE [LARGE SCALE GENOMIC DNA]</scope>
    <source>
        <strain evidence="2 3">HSS6-12</strain>
    </source>
</reference>
<comment type="caution">
    <text evidence="2">The sequence shown here is derived from an EMBL/GenBank/DDBJ whole genome shotgun (WGS) entry which is preliminary data.</text>
</comment>
<dbReference type="SUPFAM" id="SSF50475">
    <property type="entry name" value="FMN-binding split barrel"/>
    <property type="match status" value="1"/>
</dbReference>
<dbReference type="Proteomes" id="UP000783871">
    <property type="component" value="Unassembled WGS sequence"/>
</dbReference>
<keyword evidence="3" id="KW-1185">Reference proteome</keyword>
<gene>
    <name evidence="2" type="ORF">HCJ94_24725</name>
</gene>
<evidence type="ECO:0000259" key="1">
    <source>
        <dbReference type="Pfam" id="PF10615"/>
    </source>
</evidence>
<dbReference type="InterPro" id="IPR037119">
    <property type="entry name" value="Haem_oxidase_HugZ-like_sf"/>
</dbReference>
<organism evidence="2 3">
    <name type="scientific">Micromonospora thermarum</name>
    <dbReference type="NCBI Taxonomy" id="2720024"/>
    <lineage>
        <taxon>Bacteria</taxon>
        <taxon>Bacillati</taxon>
        <taxon>Actinomycetota</taxon>
        <taxon>Actinomycetes</taxon>
        <taxon>Micromonosporales</taxon>
        <taxon>Micromonosporaceae</taxon>
        <taxon>Micromonospora</taxon>
    </lineage>
</organism>
<name>A0ABX0ZB14_9ACTN</name>
<feature type="domain" description="DUF2470" evidence="1">
    <location>
        <begin position="46"/>
        <end position="118"/>
    </location>
</feature>
<sequence>MRTLSTSRKSIRYVSAAELSVAGATTTVDPVEFAAAEPDPLAADEAELLCHLDRHHPRTIEQLCRLVDPRHRHGVRRVVPVRLDRHGLVLRMEHASGHRDVRLGFAPALRHPDELGGRIAVLLDHGAACPRRVRTWPT</sequence>
<evidence type="ECO:0000313" key="2">
    <source>
        <dbReference type="EMBL" id="NJP35096.1"/>
    </source>
</evidence>
<protein>
    <submittedName>
        <fullName evidence="2">DUF2470 domain-containing protein</fullName>
    </submittedName>
</protein>
<accession>A0ABX0ZB14</accession>
<dbReference type="Gene3D" id="3.20.180.10">
    <property type="entry name" value="PNP-oxidase-like"/>
    <property type="match status" value="1"/>
</dbReference>